<keyword evidence="10" id="KW-0786">Thiamine pyrophosphate</keyword>
<dbReference type="PROSITE" id="PS00802">
    <property type="entry name" value="TRANSKETOLASE_2"/>
    <property type="match status" value="1"/>
</dbReference>
<comment type="function">
    <text evidence="4">Catalyzes the last step of tRNA splicing, the transfer of the splice junction 2'-phosphate from ligated tRNA to NAD to produce ADP-ribose 1''-2'' cyclic phosphate.</text>
</comment>
<evidence type="ECO:0000256" key="12">
    <source>
        <dbReference type="ARBA" id="ARBA00049473"/>
    </source>
</evidence>
<comment type="similarity">
    <text evidence="5">Belongs to the transketolase family.</text>
</comment>
<dbReference type="InterPro" id="IPR005475">
    <property type="entry name" value="Transketolase-like_Pyr-bd"/>
</dbReference>
<accession>A0ABQ7ZQ74</accession>
<evidence type="ECO:0000256" key="8">
    <source>
        <dbReference type="ARBA" id="ARBA00022723"/>
    </source>
</evidence>
<evidence type="ECO:0000256" key="7">
    <source>
        <dbReference type="ARBA" id="ARBA00022679"/>
    </source>
</evidence>
<dbReference type="EMBL" id="JAGKQM010000014">
    <property type="protein sequence ID" value="KAH0882356.1"/>
    <property type="molecule type" value="Genomic_DNA"/>
</dbReference>
<dbReference type="InterPro" id="IPR002745">
    <property type="entry name" value="Ptrans_KptA/Tpt1"/>
</dbReference>
<protein>
    <recommendedName>
        <fullName evidence="6">2'-phosphotransferase</fullName>
        <ecNumber evidence="6">2.7.1.160</ecNumber>
    </recommendedName>
</protein>
<keyword evidence="8" id="KW-0479">Metal-binding</keyword>
<dbReference type="SUPFAM" id="SSF52922">
    <property type="entry name" value="TK C-terminal domain-like"/>
    <property type="match status" value="1"/>
</dbReference>
<evidence type="ECO:0000256" key="2">
    <source>
        <dbReference type="ARBA" id="ARBA00001946"/>
    </source>
</evidence>
<comment type="cofactor">
    <cofactor evidence="1">
        <name>Co(2+)</name>
        <dbReference type="ChEBI" id="CHEBI:48828"/>
    </cofactor>
</comment>
<feature type="compositionally biased region" description="Gly residues" evidence="13">
    <location>
        <begin position="822"/>
        <end position="835"/>
    </location>
</feature>
<feature type="region of interest" description="Disordered" evidence="13">
    <location>
        <begin position="787"/>
        <end position="836"/>
    </location>
</feature>
<evidence type="ECO:0000256" key="13">
    <source>
        <dbReference type="SAM" id="MobiDB-lite"/>
    </source>
</evidence>
<comment type="cofactor">
    <cofactor evidence="3">
        <name>thiamine diphosphate</name>
        <dbReference type="ChEBI" id="CHEBI:58937"/>
    </cofactor>
</comment>
<dbReference type="InterPro" id="IPR055152">
    <property type="entry name" value="Transketolase-like_C_2"/>
</dbReference>
<evidence type="ECO:0000259" key="14">
    <source>
        <dbReference type="SMART" id="SM00861"/>
    </source>
</evidence>
<dbReference type="Pfam" id="PF01885">
    <property type="entry name" value="PTS_2-RNA"/>
    <property type="match status" value="1"/>
</dbReference>
<comment type="catalytic activity">
    <reaction evidence="12">
        <text>D-sedoheptulose 7-phosphate + D-glyceraldehyde 3-phosphate = aldehydo-D-ribose 5-phosphate + D-xylulose 5-phosphate</text>
        <dbReference type="Rhea" id="RHEA:10508"/>
        <dbReference type="ChEBI" id="CHEBI:57483"/>
        <dbReference type="ChEBI" id="CHEBI:57737"/>
        <dbReference type="ChEBI" id="CHEBI:58273"/>
        <dbReference type="ChEBI" id="CHEBI:59776"/>
        <dbReference type="EC" id="2.2.1.1"/>
    </reaction>
</comment>
<evidence type="ECO:0000256" key="4">
    <source>
        <dbReference type="ARBA" id="ARBA00003343"/>
    </source>
</evidence>
<evidence type="ECO:0000256" key="3">
    <source>
        <dbReference type="ARBA" id="ARBA00001964"/>
    </source>
</evidence>
<dbReference type="SUPFAM" id="SSF56399">
    <property type="entry name" value="ADP-ribosylation"/>
    <property type="match status" value="1"/>
</dbReference>
<dbReference type="InterPro" id="IPR020826">
    <property type="entry name" value="Transketolase_BS"/>
</dbReference>
<dbReference type="InterPro" id="IPR009014">
    <property type="entry name" value="Transketo_C/PFOR_II"/>
</dbReference>
<dbReference type="Gene3D" id="3.40.50.970">
    <property type="match status" value="3"/>
</dbReference>
<evidence type="ECO:0000313" key="16">
    <source>
        <dbReference type="Proteomes" id="UP000824890"/>
    </source>
</evidence>
<dbReference type="SMART" id="SM00861">
    <property type="entry name" value="Transket_pyr"/>
    <property type="match status" value="1"/>
</dbReference>
<evidence type="ECO:0000256" key="9">
    <source>
        <dbReference type="ARBA" id="ARBA00022842"/>
    </source>
</evidence>
<organism evidence="15 16">
    <name type="scientific">Brassica napus</name>
    <name type="common">Rape</name>
    <dbReference type="NCBI Taxonomy" id="3708"/>
    <lineage>
        <taxon>Eukaryota</taxon>
        <taxon>Viridiplantae</taxon>
        <taxon>Streptophyta</taxon>
        <taxon>Embryophyta</taxon>
        <taxon>Tracheophyta</taxon>
        <taxon>Spermatophyta</taxon>
        <taxon>Magnoliopsida</taxon>
        <taxon>eudicotyledons</taxon>
        <taxon>Gunneridae</taxon>
        <taxon>Pentapetalae</taxon>
        <taxon>rosids</taxon>
        <taxon>malvids</taxon>
        <taxon>Brassicales</taxon>
        <taxon>Brassicaceae</taxon>
        <taxon>Brassiceae</taxon>
        <taxon>Brassica</taxon>
    </lineage>
</organism>
<dbReference type="InterPro" id="IPR049557">
    <property type="entry name" value="Transketolase_CS"/>
</dbReference>
<dbReference type="PANTHER" id="PTHR43522">
    <property type="entry name" value="TRANSKETOLASE"/>
    <property type="match status" value="1"/>
</dbReference>
<dbReference type="Gene3D" id="3.40.50.920">
    <property type="match status" value="1"/>
</dbReference>
<evidence type="ECO:0000313" key="15">
    <source>
        <dbReference type="EMBL" id="KAH0882356.1"/>
    </source>
</evidence>
<dbReference type="Pfam" id="PF02779">
    <property type="entry name" value="Transket_pyr"/>
    <property type="match status" value="1"/>
</dbReference>
<comment type="caution">
    <text evidence="15">The sequence shown here is derived from an EMBL/GenBank/DDBJ whole genome shotgun (WGS) entry which is preliminary data.</text>
</comment>
<dbReference type="PANTHER" id="PTHR43522:SF2">
    <property type="entry name" value="TRANSKETOLASE 1-RELATED"/>
    <property type="match status" value="1"/>
</dbReference>
<keyword evidence="9" id="KW-0460">Magnesium</keyword>
<dbReference type="Pfam" id="PF00456">
    <property type="entry name" value="Transketolase_N"/>
    <property type="match status" value="2"/>
</dbReference>
<dbReference type="EC" id="2.7.1.160" evidence="6"/>
<dbReference type="InterPro" id="IPR005474">
    <property type="entry name" value="Transketolase_N"/>
</dbReference>
<dbReference type="InterPro" id="IPR042081">
    <property type="entry name" value="RNA_2'-PTrans_C"/>
</dbReference>
<sequence>MDGQLFFRLICPLKNTRSWRDLIVNQQRASMASLAFSQALLSRAISHNGSNKNVSVPASSVLKSTSPRTTFFHSQRSASTSSHSLRPLVRAAAVETTDATTDSTLVDKSVNTIRFLAIDAVEKAKSGHPGLPMGCAPMSHILYDEVMRYNPKNPYWFNRDRFVLSAGHGCMLQYALLHLAGYDSVREEDLKSFRQWGSKTPGHPENFETPGVEVTTGPLGQGIANAVGLALAEKHLAARFNKPDSEIVDHYTYSIIGDEAKAVTNKPTLIKVTTTIGYGSPNKANSYSVHGAALGEKEVEATRNNLGWPYEPFQVPEDVKSHWSRHTPEGAALEADWNAKFTAYEKKYPEEAEELKSIISGDLPAGWEKALPTYTPESPGDATRNLSQQCLNALAKTLPGFLGGSADLASSNMTLLKAFGDFQNATPEGRNLRFGVREHGMGAICNGVALHSPGFIPYCATFFVFTDYMRAAMRIAALSEAGVIYVMTHDSIGLGEDGPTHQPVEHLSSFRAMPNIMMFRPADGNETAGAYKIAVARRNTPSVLALSRQKLPQLPGTSIENVERGGYILSDNSNGNRPDVILVGTGSELEIAAKAGEELRKEGKSVRVVSFVCWELFDEQPDAYKESVLPSDVSARVSIEAGSTFGWGKVVGGKGKSIGIDSFGASAPAGKLYKEFGITIEAVVAAAKMAQASRICHGVQNPCVVLQSIREISGLIKLPGSKSLSNRILLLAALSQPQVQFSLVVMGWAGLPNKRPGYNTGRLLRLPTLSIFPKFSPLSALMNSSNLSSSSKPAFSSFSQSSRSGGRGRGNERDNDRRRPQGRGGGGGGRGGGGGDRIDALGRLLTRILRHMASELRLNMRGDGFVKAGDLLSLNLKTSANVQLKSHTIDEIREAVRRDNKQRFSLVEENGELLIRANQGHSITTVESEKLLKPILSPEEAPVCVHGTYRKNLESILASGLKRMNRLHVHFSCGLPTDGEVISGMRRDVNLLIFLDIKKALEDGIAFYISDNKVILTEGVDGVVPVDYFQKIESWPSRQPIPF</sequence>
<keyword evidence="7" id="KW-0808">Transferase</keyword>
<dbReference type="InterPro" id="IPR029061">
    <property type="entry name" value="THDP-binding"/>
</dbReference>
<reference evidence="15 16" key="1">
    <citation type="submission" date="2021-05" db="EMBL/GenBank/DDBJ databases">
        <title>Genome Assembly of Synthetic Allotetraploid Brassica napus Reveals Homoeologous Exchanges between Subgenomes.</title>
        <authorList>
            <person name="Davis J.T."/>
        </authorList>
    </citation>
    <scope>NUCLEOTIDE SEQUENCE [LARGE SCALE GENOMIC DNA]</scope>
    <source>
        <strain evidence="16">cv. Da-Ae</strain>
        <tissue evidence="15">Seedling</tissue>
    </source>
</reference>
<dbReference type="InterPro" id="IPR033247">
    <property type="entry name" value="Transketolase_fam"/>
</dbReference>
<name>A0ABQ7ZQ74_BRANA</name>
<comment type="catalytic activity">
    <reaction evidence="11">
        <text>2'-phospho-[ligated tRNA] + NAD(+) = mature tRNA + ADP-alpha-D-ribose 1'',2''-cyclic phosphate + nicotinamide</text>
        <dbReference type="Rhea" id="RHEA:23324"/>
        <dbReference type="Rhea" id="RHEA-COMP:11106"/>
        <dbReference type="Rhea" id="RHEA-COMP:11107"/>
        <dbReference type="ChEBI" id="CHEBI:17154"/>
        <dbReference type="ChEBI" id="CHEBI:57540"/>
        <dbReference type="ChEBI" id="CHEBI:76596"/>
        <dbReference type="ChEBI" id="CHEBI:82883"/>
        <dbReference type="ChEBI" id="CHEBI:85027"/>
        <dbReference type="EC" id="2.7.1.160"/>
    </reaction>
</comment>
<keyword evidence="16" id="KW-1185">Reference proteome</keyword>
<feature type="compositionally biased region" description="Basic and acidic residues" evidence="13">
    <location>
        <begin position="809"/>
        <end position="819"/>
    </location>
</feature>
<evidence type="ECO:0000256" key="5">
    <source>
        <dbReference type="ARBA" id="ARBA00007131"/>
    </source>
</evidence>
<proteinExistence type="inferred from homology"/>
<dbReference type="Pfam" id="PF22613">
    <property type="entry name" value="Transketolase_C_1"/>
    <property type="match status" value="1"/>
</dbReference>
<comment type="cofactor">
    <cofactor evidence="2">
        <name>Mg(2+)</name>
        <dbReference type="ChEBI" id="CHEBI:18420"/>
    </cofactor>
</comment>
<dbReference type="Gene3D" id="1.10.10.970">
    <property type="entry name" value="RNA 2'-phosphotransferase, Tpt1/KptA family, N-terminal domain"/>
    <property type="match status" value="1"/>
</dbReference>
<evidence type="ECO:0000256" key="11">
    <source>
        <dbReference type="ARBA" id="ARBA00047949"/>
    </source>
</evidence>
<evidence type="ECO:0000256" key="1">
    <source>
        <dbReference type="ARBA" id="ARBA00001941"/>
    </source>
</evidence>
<evidence type="ECO:0000256" key="6">
    <source>
        <dbReference type="ARBA" id="ARBA00012007"/>
    </source>
</evidence>
<dbReference type="PROSITE" id="PS00801">
    <property type="entry name" value="TRANSKETOLASE_1"/>
    <property type="match status" value="1"/>
</dbReference>
<gene>
    <name evidence="15" type="ORF">HID58_058452</name>
</gene>
<dbReference type="CDD" id="cd07033">
    <property type="entry name" value="TPP_PYR_DXS_TK_like"/>
    <property type="match status" value="1"/>
</dbReference>
<dbReference type="InterPro" id="IPR042080">
    <property type="entry name" value="RNA_2'-PTrans_N"/>
</dbReference>
<dbReference type="Proteomes" id="UP000824890">
    <property type="component" value="Unassembled WGS sequence"/>
</dbReference>
<dbReference type="SUPFAM" id="SSF52518">
    <property type="entry name" value="Thiamin diphosphate-binding fold (THDP-binding)"/>
    <property type="match status" value="2"/>
</dbReference>
<feature type="domain" description="Transketolase-like pyrimidine-binding" evidence="14">
    <location>
        <begin position="381"/>
        <end position="553"/>
    </location>
</feature>
<evidence type="ECO:0000256" key="10">
    <source>
        <dbReference type="ARBA" id="ARBA00023052"/>
    </source>
</evidence>
<feature type="compositionally biased region" description="Low complexity" evidence="13">
    <location>
        <begin position="787"/>
        <end position="804"/>
    </location>
</feature>
<dbReference type="Gene3D" id="3.20.170.30">
    <property type="match status" value="1"/>
</dbReference>
<dbReference type="CDD" id="cd02012">
    <property type="entry name" value="TPP_TK"/>
    <property type="match status" value="1"/>
</dbReference>